<dbReference type="EMBL" id="UYRT01084036">
    <property type="protein sequence ID" value="VDN28269.1"/>
    <property type="molecule type" value="Genomic_DNA"/>
</dbReference>
<organism evidence="3">
    <name type="scientific">Gongylonema pulchrum</name>
    <dbReference type="NCBI Taxonomy" id="637853"/>
    <lineage>
        <taxon>Eukaryota</taxon>
        <taxon>Metazoa</taxon>
        <taxon>Ecdysozoa</taxon>
        <taxon>Nematoda</taxon>
        <taxon>Chromadorea</taxon>
        <taxon>Rhabditida</taxon>
        <taxon>Spirurina</taxon>
        <taxon>Spiruromorpha</taxon>
        <taxon>Spiruroidea</taxon>
        <taxon>Gongylonematidae</taxon>
        <taxon>Gongylonema</taxon>
    </lineage>
</organism>
<reference evidence="3" key="1">
    <citation type="submission" date="2016-06" db="UniProtKB">
        <authorList>
            <consortium name="WormBaseParasite"/>
        </authorList>
    </citation>
    <scope>IDENTIFICATION</scope>
</reference>
<sequence>MILRRQLFPGKDAVSQVKMIVYYLGTPEQLMMIAPWKRLTAEQALCHPYLDMYHDPKTEPICSKKVYFDAEAIEQLGVEELKQELLNEVTRFDENHSAEK</sequence>
<evidence type="ECO:0000313" key="3">
    <source>
        <dbReference type="WBParaSite" id="GPUH_0001666401-mRNA-1"/>
    </source>
</evidence>
<evidence type="ECO:0000313" key="2">
    <source>
        <dbReference type="Proteomes" id="UP000271098"/>
    </source>
</evidence>
<evidence type="ECO:0000313" key="1">
    <source>
        <dbReference type="EMBL" id="VDN28269.1"/>
    </source>
</evidence>
<dbReference type="SUPFAM" id="SSF56112">
    <property type="entry name" value="Protein kinase-like (PK-like)"/>
    <property type="match status" value="1"/>
</dbReference>
<name>A0A183E6Q1_9BILA</name>
<gene>
    <name evidence="1" type="ORF">GPUH_LOCUS16642</name>
</gene>
<accession>A0A183E6Q1</accession>
<keyword evidence="2" id="KW-1185">Reference proteome</keyword>
<dbReference type="Gene3D" id="1.10.510.10">
    <property type="entry name" value="Transferase(Phosphotransferase) domain 1"/>
    <property type="match status" value="1"/>
</dbReference>
<protein>
    <submittedName>
        <fullName evidence="3">Protein kinase domain-containing protein</fullName>
    </submittedName>
</protein>
<dbReference type="Gene3D" id="3.30.200.20">
    <property type="entry name" value="Phosphorylase Kinase, domain 1"/>
    <property type="match status" value="1"/>
</dbReference>
<dbReference type="InterPro" id="IPR011009">
    <property type="entry name" value="Kinase-like_dom_sf"/>
</dbReference>
<dbReference type="OrthoDB" id="192887at2759"/>
<reference evidence="1 2" key="2">
    <citation type="submission" date="2018-11" db="EMBL/GenBank/DDBJ databases">
        <authorList>
            <consortium name="Pathogen Informatics"/>
        </authorList>
    </citation>
    <scope>NUCLEOTIDE SEQUENCE [LARGE SCALE GENOMIC DNA]</scope>
</reference>
<dbReference type="WBParaSite" id="GPUH_0001666401-mRNA-1">
    <property type="protein sequence ID" value="GPUH_0001666401-mRNA-1"/>
    <property type="gene ID" value="GPUH_0001666401"/>
</dbReference>
<dbReference type="AlphaFoldDB" id="A0A183E6Q1"/>
<dbReference type="Proteomes" id="UP000271098">
    <property type="component" value="Unassembled WGS sequence"/>
</dbReference>
<proteinExistence type="predicted"/>